<reference evidence="12" key="1">
    <citation type="journal article" date="2021" name="Cell">
        <title>Tracing the genetic footprints of vertebrate landing in non-teleost ray-finned fishes.</title>
        <authorList>
            <person name="Bi X."/>
            <person name="Wang K."/>
            <person name="Yang L."/>
            <person name="Pan H."/>
            <person name="Jiang H."/>
            <person name="Wei Q."/>
            <person name="Fang M."/>
            <person name="Yu H."/>
            <person name="Zhu C."/>
            <person name="Cai Y."/>
            <person name="He Y."/>
            <person name="Gan X."/>
            <person name="Zeng H."/>
            <person name="Yu D."/>
            <person name="Zhu Y."/>
            <person name="Jiang H."/>
            <person name="Qiu Q."/>
            <person name="Yang H."/>
            <person name="Zhang Y.E."/>
            <person name="Wang W."/>
            <person name="Zhu M."/>
            <person name="He S."/>
            <person name="Zhang G."/>
        </authorList>
    </citation>
    <scope>NUCLEOTIDE SEQUENCE</scope>
    <source>
        <strain evidence="12">Allg_001</strain>
    </source>
</reference>
<evidence type="ECO:0000256" key="1">
    <source>
        <dbReference type="ARBA" id="ARBA00004245"/>
    </source>
</evidence>
<feature type="compositionally biased region" description="Basic and acidic residues" evidence="9">
    <location>
        <begin position="1195"/>
        <end position="1210"/>
    </location>
</feature>
<feature type="compositionally biased region" description="Polar residues" evidence="9">
    <location>
        <begin position="1289"/>
        <end position="1328"/>
    </location>
</feature>
<dbReference type="PANTHER" id="PTHR15012:SF37">
    <property type="entry name" value="PROTEIN SHROOM1"/>
    <property type="match status" value="1"/>
</dbReference>
<feature type="region of interest" description="Disordered" evidence="9">
    <location>
        <begin position="1157"/>
        <end position="1225"/>
    </location>
</feature>
<feature type="compositionally biased region" description="Polar residues" evidence="9">
    <location>
        <begin position="852"/>
        <end position="868"/>
    </location>
</feature>
<feature type="region of interest" description="Disordered" evidence="9">
    <location>
        <begin position="665"/>
        <end position="689"/>
    </location>
</feature>
<name>A0A8J7THK6_ATRSP</name>
<dbReference type="Proteomes" id="UP000736164">
    <property type="component" value="Unassembled WGS sequence"/>
</dbReference>
<proteinExistence type="inferred from homology"/>
<keyword evidence="6" id="KW-0206">Cytoskeleton</keyword>
<evidence type="ECO:0000259" key="11">
    <source>
        <dbReference type="PROSITE" id="PS51307"/>
    </source>
</evidence>
<evidence type="ECO:0000313" key="13">
    <source>
        <dbReference type="Proteomes" id="UP000736164"/>
    </source>
</evidence>
<feature type="compositionally biased region" description="Polar residues" evidence="9">
    <location>
        <begin position="50"/>
        <end position="67"/>
    </location>
</feature>
<feature type="coiled-coil region" evidence="8">
    <location>
        <begin position="1341"/>
        <end position="1368"/>
    </location>
</feature>
<accession>A0A8J7THK6</accession>
<keyword evidence="3" id="KW-0963">Cytoplasm</keyword>
<dbReference type="GO" id="GO:0005912">
    <property type="term" value="C:adherens junction"/>
    <property type="evidence" value="ECO:0007669"/>
    <property type="project" value="TreeGrafter"/>
</dbReference>
<dbReference type="InterPro" id="IPR014799">
    <property type="entry name" value="ASD2_dom"/>
</dbReference>
<dbReference type="Pfam" id="PF08688">
    <property type="entry name" value="ASD1"/>
    <property type="match status" value="1"/>
</dbReference>
<feature type="compositionally biased region" description="Polar residues" evidence="9">
    <location>
        <begin position="1174"/>
        <end position="1194"/>
    </location>
</feature>
<dbReference type="PROSITE" id="PS51306">
    <property type="entry name" value="ASD1"/>
    <property type="match status" value="1"/>
</dbReference>
<dbReference type="InterPro" id="IPR014800">
    <property type="entry name" value="ASD1_dom"/>
</dbReference>
<feature type="non-terminal residue" evidence="12">
    <location>
        <position position="1"/>
    </location>
</feature>
<dbReference type="Pfam" id="PF08687">
    <property type="entry name" value="ASD2"/>
    <property type="match status" value="1"/>
</dbReference>
<dbReference type="InterPro" id="IPR027685">
    <property type="entry name" value="Shroom_fam"/>
</dbReference>
<dbReference type="GO" id="GO:0007015">
    <property type="term" value="P:actin filament organization"/>
    <property type="evidence" value="ECO:0007669"/>
    <property type="project" value="TreeGrafter"/>
</dbReference>
<feature type="region of interest" description="Disordered" evidence="9">
    <location>
        <begin position="1119"/>
        <end position="1144"/>
    </location>
</feature>
<feature type="region of interest" description="Disordered" evidence="9">
    <location>
        <begin position="411"/>
        <end position="441"/>
    </location>
</feature>
<protein>
    <submittedName>
        <fullName evidence="12">SHRM1 protein</fullName>
    </submittedName>
</protein>
<comment type="caution">
    <text evidence="12">The sequence shown here is derived from an EMBL/GenBank/DDBJ whole genome shotgun (WGS) entry which is preliminary data.</text>
</comment>
<organism evidence="12 13">
    <name type="scientific">Atractosteus spatula</name>
    <name type="common">Alligator gar</name>
    <name type="synonym">Lepisosteus spatula</name>
    <dbReference type="NCBI Taxonomy" id="7917"/>
    <lineage>
        <taxon>Eukaryota</taxon>
        <taxon>Metazoa</taxon>
        <taxon>Chordata</taxon>
        <taxon>Craniata</taxon>
        <taxon>Vertebrata</taxon>
        <taxon>Euteleostomi</taxon>
        <taxon>Actinopterygii</taxon>
        <taxon>Neopterygii</taxon>
        <taxon>Holostei</taxon>
        <taxon>Semionotiformes</taxon>
        <taxon>Lepisosteidae</taxon>
        <taxon>Atractosteus</taxon>
    </lineage>
</organism>
<evidence type="ECO:0000256" key="2">
    <source>
        <dbReference type="ARBA" id="ARBA00006469"/>
    </source>
</evidence>
<dbReference type="GO" id="GO:0030864">
    <property type="term" value="C:cortical actin cytoskeleton"/>
    <property type="evidence" value="ECO:0007669"/>
    <property type="project" value="TreeGrafter"/>
</dbReference>
<evidence type="ECO:0000256" key="5">
    <source>
        <dbReference type="ARBA" id="ARBA00023203"/>
    </source>
</evidence>
<feature type="region of interest" description="Disordered" evidence="9">
    <location>
        <begin position="1280"/>
        <end position="1328"/>
    </location>
</feature>
<feature type="domain" description="ASD2" evidence="11">
    <location>
        <begin position="1229"/>
        <end position="1511"/>
    </location>
</feature>
<dbReference type="PROSITE" id="PS51307">
    <property type="entry name" value="ASD2"/>
    <property type="match status" value="1"/>
</dbReference>
<keyword evidence="4" id="KW-0493">Microtubule</keyword>
<evidence type="ECO:0000256" key="3">
    <source>
        <dbReference type="ARBA" id="ARBA00022490"/>
    </source>
</evidence>
<feature type="non-terminal residue" evidence="12">
    <location>
        <position position="1512"/>
    </location>
</feature>
<dbReference type="EMBL" id="JAAWVO010064243">
    <property type="protein sequence ID" value="MBN3323261.1"/>
    <property type="molecule type" value="Genomic_DNA"/>
</dbReference>
<feature type="region of interest" description="Disordered" evidence="9">
    <location>
        <begin position="39"/>
        <end position="74"/>
    </location>
</feature>
<evidence type="ECO:0000256" key="7">
    <source>
        <dbReference type="PROSITE-ProRule" id="PRU00637"/>
    </source>
</evidence>
<gene>
    <name evidence="12" type="primary">Shroom1</name>
    <name evidence="12" type="ORF">GTO95_0003105</name>
</gene>
<dbReference type="GO" id="GO:0043296">
    <property type="term" value="C:apical junction complex"/>
    <property type="evidence" value="ECO:0007669"/>
    <property type="project" value="TreeGrafter"/>
</dbReference>
<comment type="subcellular location">
    <subcellularLocation>
        <location evidence="1">Cytoplasm</location>
        <location evidence="1">Cytoskeleton</location>
    </subcellularLocation>
</comment>
<evidence type="ECO:0000256" key="4">
    <source>
        <dbReference type="ARBA" id="ARBA00022701"/>
    </source>
</evidence>
<keyword evidence="5 7" id="KW-0009">Actin-binding</keyword>
<evidence type="ECO:0000259" key="10">
    <source>
        <dbReference type="PROSITE" id="PS51306"/>
    </source>
</evidence>
<comment type="similarity">
    <text evidence="2">Belongs to the shroom family.</text>
</comment>
<dbReference type="Gene3D" id="6.10.250.3120">
    <property type="match status" value="1"/>
</dbReference>
<feature type="compositionally biased region" description="Polar residues" evidence="9">
    <location>
        <begin position="1026"/>
        <end position="1044"/>
    </location>
</feature>
<dbReference type="PANTHER" id="PTHR15012">
    <property type="entry name" value="APICAL PROTEIN/SHROOM-RELATED"/>
    <property type="match status" value="1"/>
</dbReference>
<feature type="compositionally biased region" description="Basic and acidic residues" evidence="9">
    <location>
        <begin position="939"/>
        <end position="952"/>
    </location>
</feature>
<feature type="region of interest" description="Disordered" evidence="9">
    <location>
        <begin position="968"/>
        <end position="1046"/>
    </location>
</feature>
<evidence type="ECO:0000256" key="6">
    <source>
        <dbReference type="ARBA" id="ARBA00023212"/>
    </source>
</evidence>
<dbReference type="GO" id="GO:0051015">
    <property type="term" value="F:actin filament binding"/>
    <property type="evidence" value="ECO:0007669"/>
    <property type="project" value="InterPro"/>
</dbReference>
<feature type="region of interest" description="Disordered" evidence="9">
    <location>
        <begin position="846"/>
        <end position="955"/>
    </location>
</feature>
<dbReference type="GO" id="GO:0016324">
    <property type="term" value="C:apical plasma membrane"/>
    <property type="evidence" value="ECO:0007669"/>
    <property type="project" value="TreeGrafter"/>
</dbReference>
<feature type="region of interest" description="Disordered" evidence="9">
    <location>
        <begin position="606"/>
        <end position="651"/>
    </location>
</feature>
<keyword evidence="13" id="KW-1185">Reference proteome</keyword>
<evidence type="ECO:0000313" key="12">
    <source>
        <dbReference type="EMBL" id="MBN3323261.1"/>
    </source>
</evidence>
<feature type="domain" description="ASD1" evidence="10">
    <location>
        <begin position="561"/>
        <end position="668"/>
    </location>
</feature>
<sequence length="1512" mass="167680">MHSFGHDVQFENMNSLNLNPLGLLSSDCRLSPATSSIDQFTHHHGKGDSAYSSFSGGSNAPDHSSPSLPDEMQPHSLHYTDLKYVRAVYNPNVLNSSSRNADHLYKSTEVLGHQCHEDSCLSSQYSSGQGNREIPPQPPSRLDSFITIRNLENSSAYQSPGGQLAETFLQRTQTANPALACPRTDPVYRRRVSESNLKDPVYRDGADQTLEQAKLGHILSNPSVILQESFKWHAGGTGSHSEDQSNKYHAVYGSNVTEQAQLRDLQQNTINGNIQHKGQYYFVTGVCKPTVPRVKDNLSGNGQGDCVGHSPEDLLAHKEIEEKTPSTIDELLNNAKHRQQRSYEIHNKSGLMSPGLQAQNREGVYHNKNMHSASPICNTSDVLDQSQKPQGREIGSGSRWHHSSNHHIFYCGPEDSVPLPDPNDKDSVPPPQCTGQVKTERGDCVERMTRRPLGEVANDKINKETTPMLYHLAGESRGALAYKTSKENWAKMKWRDIRCNSAPFLKLQNTDTTSRDECHFGSRNRNLEEVAEDLQQSQSEDFSSSGSSTDEFYKKYYKDRLKDAQTKVLRETSFKRRDLQLSWPHRIKQRAEERPSVMHSRLGSLSHTSQMISDSPVLSEPEPPAKRETGKPSNPLQPQAVRIGGRKRLTPEQKKLCYSEPEKLNQLGGSAHHSEQQSLGNEGEGLLSKDDLGEYGLVAARRKMFEMRGRTMSASSISKSTLKQIQHKALVAYMERKTGQKKAEPQQPPSQNPAMRHSTAGKPLEFGPRPTCENAVPRKKLTRPLSAGRVLDSSSSSIRYAQSDTVHPVELRCQPIWKKMTNASPGKMFETAGHALSISVESLLEQSEQKGFHQSQTTPSPTNLQPGSLTHKASPVCHSRNSSSLKKAEAQLASSGTRAPAAEGRPRRAVTQRGKSMEELGTSRVPATPVLSKSSEQLDQIHSRHAASEHRQGNAAFSWEAELKIRGKAGESKESTGTSHSSERPLLKTGTSWHSRSSDDLLGTTAHGRHSQSLEPLNFDTEPPNLASSPESRTSSTPIESPNMSPLFCDSVESSVFYTDSPSGQSFYCRSTPERESVASTSTHLHIQFENGPEESTSCTRMKTTPTLQTLPLENAVVDRQESGSPEVSLGRGVTTDPSAWPTAEELGSAPVEDFQEGAASDADELSSSLPSLQSTGQQLATTSTDPAEEQVQNSEKEQAKNGKGGHSEEQPSPSTSAKPHLPKPGQWEELVEVIITKDQSLASVLAPKSSRRTTVTLMEQLLSEDTLLMEEHYRRKRVCRSHNRENSNAEGNAGSRISETPPNPDNWNSEVHSGNSSTQQTVLSQDSELNDITEKKKELILCIQHRLQGLEKQRSALREELRANGELGSAVEALVRDSCQPSEYERYTLFIGDLEKVVSLLLCLSARLARVQNALSAVDQFTDAEEKQSLDERHRLLCKQRDDAKDLKDNLDRRERLVSDILSRNLTQEQLRDYKHFVKVKASLLIEQKDLEEKIRIGEEQLESLCSSMPF</sequence>
<evidence type="ECO:0000256" key="9">
    <source>
        <dbReference type="SAM" id="MobiDB-lite"/>
    </source>
</evidence>
<dbReference type="GO" id="GO:0005874">
    <property type="term" value="C:microtubule"/>
    <property type="evidence" value="ECO:0007669"/>
    <property type="project" value="UniProtKB-KW"/>
</dbReference>
<feature type="region of interest" description="Disordered" evidence="9">
    <location>
        <begin position="737"/>
        <end position="775"/>
    </location>
</feature>
<keyword evidence="8" id="KW-0175">Coiled coil</keyword>
<evidence type="ECO:0000256" key="8">
    <source>
        <dbReference type="SAM" id="Coils"/>
    </source>
</evidence>